<dbReference type="EMBL" id="RQVQ01000008">
    <property type="protein sequence ID" value="RRJ91908.1"/>
    <property type="molecule type" value="Genomic_DNA"/>
</dbReference>
<dbReference type="Proteomes" id="UP000275719">
    <property type="component" value="Unassembled WGS sequence"/>
</dbReference>
<organism evidence="2 3">
    <name type="scientific">Paenimyroides tangerinum</name>
    <dbReference type="NCBI Taxonomy" id="2488728"/>
    <lineage>
        <taxon>Bacteria</taxon>
        <taxon>Pseudomonadati</taxon>
        <taxon>Bacteroidota</taxon>
        <taxon>Flavobacteriia</taxon>
        <taxon>Flavobacteriales</taxon>
        <taxon>Flavobacteriaceae</taxon>
        <taxon>Paenimyroides</taxon>
    </lineage>
</organism>
<protein>
    <recommendedName>
        <fullName evidence="4">Outer membrane protein beta-barrel domain-containing protein</fullName>
    </recommendedName>
</protein>
<dbReference type="AlphaFoldDB" id="A0A3P3WBZ8"/>
<gene>
    <name evidence="2" type="ORF">EG240_04945</name>
</gene>
<evidence type="ECO:0000313" key="3">
    <source>
        <dbReference type="Proteomes" id="UP000275719"/>
    </source>
</evidence>
<name>A0A3P3WBZ8_9FLAO</name>
<evidence type="ECO:0000313" key="2">
    <source>
        <dbReference type="EMBL" id="RRJ91908.1"/>
    </source>
</evidence>
<evidence type="ECO:0000256" key="1">
    <source>
        <dbReference type="SAM" id="Coils"/>
    </source>
</evidence>
<comment type="caution">
    <text evidence="2">The sequence shown here is derived from an EMBL/GenBank/DDBJ whole genome shotgun (WGS) entry which is preliminary data.</text>
</comment>
<reference evidence="2 3" key="1">
    <citation type="submission" date="2018-11" db="EMBL/GenBank/DDBJ databases">
        <title>Flavobacterium sp. nov., YIM 102701-2 draft genome.</title>
        <authorList>
            <person name="Li G."/>
            <person name="Jiang Y."/>
        </authorList>
    </citation>
    <scope>NUCLEOTIDE SEQUENCE [LARGE SCALE GENOMIC DNA]</scope>
    <source>
        <strain evidence="2 3">YIM 102701-2</strain>
    </source>
</reference>
<evidence type="ECO:0008006" key="4">
    <source>
        <dbReference type="Google" id="ProtNLM"/>
    </source>
</evidence>
<dbReference type="OrthoDB" id="1466811at2"/>
<keyword evidence="1" id="KW-0175">Coiled coil</keyword>
<sequence>MYRIIIYISVFLASLLCKMYGQSNDSVQVEKKDNYFIFKESLAYNNEKKSEIFQSQINKISNQLDKSIKENKEALKKDLLLIEQQLKNNEISQEKAEVLKNEKAIFYANKIDEATLKSEKEINEAIQVKINNELDMKASLNDYIKSLVEKRSHIILSLGFGTSLNLVDGALNTDMYKTKPFSSIHFGVGGKTRLIKDNPHYYLRYEWTTIYNFVKPANQKVLDVVDNQTTLVDYEKPLKKSRIDFGQSRISAYFEYDFSKKKEDEYGNVILRSRQSYFMGIGGFAGYGNKKVTQIMKYKTSGKEHKNREIGAYGVNQFVYGVGAYFGYKKYSLFATYNLNPTFKNSEFKQNFLNIGINLDII</sequence>
<feature type="coiled-coil region" evidence="1">
    <location>
        <begin position="57"/>
        <end position="102"/>
    </location>
</feature>
<dbReference type="RefSeq" id="WP_125018047.1">
    <property type="nucleotide sequence ID" value="NZ_RQVQ01000008.1"/>
</dbReference>
<accession>A0A3P3WBZ8</accession>
<keyword evidence="3" id="KW-1185">Reference proteome</keyword>
<proteinExistence type="predicted"/>